<feature type="region of interest" description="Disordered" evidence="1">
    <location>
        <begin position="102"/>
        <end position="121"/>
    </location>
</feature>
<sequence length="121" mass="13486">MRYAGARHVQPSQAFNVGRPWYGTGCRSDSHEIRVRLSCAFNGARPMQTAAADFMEGRQVYRVVLGWVLFHAQSLGMQPEPTQQGAGHSWSVGRFHKGPNSRLQEYSSLNGATIRQPQVRG</sequence>
<name>A0A7S4LJL4_9EUGL</name>
<proteinExistence type="predicted"/>
<gene>
    <name evidence="2" type="ORF">EGYM00163_LOCUS45326</name>
</gene>
<protein>
    <submittedName>
        <fullName evidence="2">Uncharacterized protein</fullName>
    </submittedName>
</protein>
<evidence type="ECO:0000256" key="1">
    <source>
        <dbReference type="SAM" id="MobiDB-lite"/>
    </source>
</evidence>
<accession>A0A7S4LJL4</accession>
<evidence type="ECO:0000313" key="2">
    <source>
        <dbReference type="EMBL" id="CAE0834027.1"/>
    </source>
</evidence>
<dbReference type="AlphaFoldDB" id="A0A7S4LJL4"/>
<organism evidence="2">
    <name type="scientific">Eutreptiella gymnastica</name>
    <dbReference type="NCBI Taxonomy" id="73025"/>
    <lineage>
        <taxon>Eukaryota</taxon>
        <taxon>Discoba</taxon>
        <taxon>Euglenozoa</taxon>
        <taxon>Euglenida</taxon>
        <taxon>Spirocuta</taxon>
        <taxon>Euglenophyceae</taxon>
        <taxon>Eutreptiales</taxon>
        <taxon>Eutreptiaceae</taxon>
        <taxon>Eutreptiella</taxon>
    </lineage>
</organism>
<dbReference type="EMBL" id="HBJA01131994">
    <property type="protein sequence ID" value="CAE0834027.1"/>
    <property type="molecule type" value="Transcribed_RNA"/>
</dbReference>
<reference evidence="2" key="1">
    <citation type="submission" date="2021-01" db="EMBL/GenBank/DDBJ databases">
        <authorList>
            <person name="Corre E."/>
            <person name="Pelletier E."/>
            <person name="Niang G."/>
            <person name="Scheremetjew M."/>
            <person name="Finn R."/>
            <person name="Kale V."/>
            <person name="Holt S."/>
            <person name="Cochrane G."/>
            <person name="Meng A."/>
            <person name="Brown T."/>
            <person name="Cohen L."/>
        </authorList>
    </citation>
    <scope>NUCLEOTIDE SEQUENCE</scope>
    <source>
        <strain evidence="2">CCMP1594</strain>
    </source>
</reference>